<gene>
    <name evidence="2" type="ORF">EVAR_95029_1</name>
</gene>
<evidence type="ECO:0000313" key="3">
    <source>
        <dbReference type="Proteomes" id="UP000299102"/>
    </source>
</evidence>
<reference evidence="2 3" key="1">
    <citation type="journal article" date="2019" name="Commun. Biol.">
        <title>The bagworm genome reveals a unique fibroin gene that provides high tensile strength.</title>
        <authorList>
            <person name="Kono N."/>
            <person name="Nakamura H."/>
            <person name="Ohtoshi R."/>
            <person name="Tomita M."/>
            <person name="Numata K."/>
            <person name="Arakawa K."/>
        </authorList>
    </citation>
    <scope>NUCLEOTIDE SEQUENCE [LARGE SCALE GENOMIC DNA]</scope>
</reference>
<proteinExistence type="predicted"/>
<evidence type="ECO:0000313" key="2">
    <source>
        <dbReference type="EMBL" id="GBP42030.1"/>
    </source>
</evidence>
<protein>
    <submittedName>
        <fullName evidence="2">Uncharacterized protein</fullName>
    </submittedName>
</protein>
<dbReference type="AlphaFoldDB" id="A0A4C1VU49"/>
<dbReference type="Proteomes" id="UP000299102">
    <property type="component" value="Unassembled WGS sequence"/>
</dbReference>
<evidence type="ECO:0000256" key="1">
    <source>
        <dbReference type="SAM" id="MobiDB-lite"/>
    </source>
</evidence>
<organism evidence="2 3">
    <name type="scientific">Eumeta variegata</name>
    <name type="common">Bagworm moth</name>
    <name type="synonym">Eumeta japonica</name>
    <dbReference type="NCBI Taxonomy" id="151549"/>
    <lineage>
        <taxon>Eukaryota</taxon>
        <taxon>Metazoa</taxon>
        <taxon>Ecdysozoa</taxon>
        <taxon>Arthropoda</taxon>
        <taxon>Hexapoda</taxon>
        <taxon>Insecta</taxon>
        <taxon>Pterygota</taxon>
        <taxon>Neoptera</taxon>
        <taxon>Endopterygota</taxon>
        <taxon>Lepidoptera</taxon>
        <taxon>Glossata</taxon>
        <taxon>Ditrysia</taxon>
        <taxon>Tineoidea</taxon>
        <taxon>Psychidae</taxon>
        <taxon>Oiketicinae</taxon>
        <taxon>Eumeta</taxon>
    </lineage>
</organism>
<feature type="compositionally biased region" description="Basic and acidic residues" evidence="1">
    <location>
        <begin position="35"/>
        <end position="45"/>
    </location>
</feature>
<accession>A0A4C1VU49</accession>
<name>A0A4C1VU49_EUMVA</name>
<keyword evidence="3" id="KW-1185">Reference proteome</keyword>
<sequence length="145" mass="16608">MTTTFYGEKSNVAPPEVARSTERAGAAGGGAGGARETRNPRDRYRTVYLRDNGQRPRRLRCSRLCRIMFTLAPSQSSGHGLTERKRESRLGGIEIDNDTKVEIEGRTKIRIENQTAITIRNRSKAKSRRDQLREWDRIYLDQDRV</sequence>
<feature type="region of interest" description="Disordered" evidence="1">
    <location>
        <begin position="1"/>
        <end position="45"/>
    </location>
</feature>
<comment type="caution">
    <text evidence="2">The sequence shown here is derived from an EMBL/GenBank/DDBJ whole genome shotgun (WGS) entry which is preliminary data.</text>
</comment>
<dbReference type="EMBL" id="BGZK01000410">
    <property type="protein sequence ID" value="GBP42030.1"/>
    <property type="molecule type" value="Genomic_DNA"/>
</dbReference>